<sequence length="186" mass="20536">MELLQRRKQQQLQIKSQWQQMSLKWISIPWLKKTSLKATHNVNLKMRHPVVEASTLGGGDTYVVSKTAAASHQHQFVKGSATASSVRKGVFRAKIPIRRKPNPTVANEVRPNAPSRPAAHPKPNAPFRAPQHKPNASTAHGPTVGGSNVTMPPKVSIETMHGASKATTSRFQDFMPTQSRIKDNNK</sequence>
<protein>
    <submittedName>
        <fullName evidence="2">Uncharacterized protein</fullName>
    </submittedName>
</protein>
<evidence type="ECO:0000313" key="3">
    <source>
        <dbReference type="Proteomes" id="UP001341840"/>
    </source>
</evidence>
<feature type="region of interest" description="Disordered" evidence="1">
    <location>
        <begin position="101"/>
        <end position="186"/>
    </location>
</feature>
<comment type="caution">
    <text evidence="2">The sequence shown here is derived from an EMBL/GenBank/DDBJ whole genome shotgun (WGS) entry which is preliminary data.</text>
</comment>
<organism evidence="2 3">
    <name type="scientific">Stylosanthes scabra</name>
    <dbReference type="NCBI Taxonomy" id="79078"/>
    <lineage>
        <taxon>Eukaryota</taxon>
        <taxon>Viridiplantae</taxon>
        <taxon>Streptophyta</taxon>
        <taxon>Embryophyta</taxon>
        <taxon>Tracheophyta</taxon>
        <taxon>Spermatophyta</taxon>
        <taxon>Magnoliopsida</taxon>
        <taxon>eudicotyledons</taxon>
        <taxon>Gunneridae</taxon>
        <taxon>Pentapetalae</taxon>
        <taxon>rosids</taxon>
        <taxon>fabids</taxon>
        <taxon>Fabales</taxon>
        <taxon>Fabaceae</taxon>
        <taxon>Papilionoideae</taxon>
        <taxon>50 kb inversion clade</taxon>
        <taxon>dalbergioids sensu lato</taxon>
        <taxon>Dalbergieae</taxon>
        <taxon>Pterocarpus clade</taxon>
        <taxon>Stylosanthes</taxon>
    </lineage>
</organism>
<dbReference type="EMBL" id="JASCZI010061872">
    <property type="protein sequence ID" value="MED6139670.1"/>
    <property type="molecule type" value="Genomic_DNA"/>
</dbReference>
<gene>
    <name evidence="2" type="ORF">PIB30_086022</name>
</gene>
<feature type="compositionally biased region" description="Polar residues" evidence="1">
    <location>
        <begin position="165"/>
        <end position="179"/>
    </location>
</feature>
<evidence type="ECO:0000313" key="2">
    <source>
        <dbReference type="EMBL" id="MED6139670.1"/>
    </source>
</evidence>
<reference evidence="2 3" key="1">
    <citation type="journal article" date="2023" name="Plants (Basel)">
        <title>Bridging the Gap: Combining Genomics and Transcriptomics Approaches to Understand Stylosanthes scabra, an Orphan Legume from the Brazilian Caatinga.</title>
        <authorList>
            <person name="Ferreira-Neto J.R.C."/>
            <person name="da Silva M.D."/>
            <person name="Binneck E."/>
            <person name="de Melo N.F."/>
            <person name="da Silva R.H."/>
            <person name="de Melo A.L.T.M."/>
            <person name="Pandolfi V."/>
            <person name="Bustamante F.O."/>
            <person name="Brasileiro-Vidal A.C."/>
            <person name="Benko-Iseppon A.M."/>
        </authorList>
    </citation>
    <scope>NUCLEOTIDE SEQUENCE [LARGE SCALE GENOMIC DNA]</scope>
    <source>
        <tissue evidence="2">Leaves</tissue>
    </source>
</reference>
<evidence type="ECO:0000256" key="1">
    <source>
        <dbReference type="SAM" id="MobiDB-lite"/>
    </source>
</evidence>
<feature type="compositionally biased region" description="Polar residues" evidence="1">
    <location>
        <begin position="134"/>
        <end position="150"/>
    </location>
</feature>
<name>A0ABU6SUD2_9FABA</name>
<accession>A0ABU6SUD2</accession>
<keyword evidence="3" id="KW-1185">Reference proteome</keyword>
<proteinExistence type="predicted"/>
<dbReference type="Proteomes" id="UP001341840">
    <property type="component" value="Unassembled WGS sequence"/>
</dbReference>